<gene>
    <name evidence="2" type="ORF">P7K49_013930</name>
</gene>
<feature type="non-terminal residue" evidence="2">
    <location>
        <position position="1"/>
    </location>
</feature>
<organism evidence="2 3">
    <name type="scientific">Saguinus oedipus</name>
    <name type="common">Cotton-top tamarin</name>
    <name type="synonym">Oedipomidas oedipus</name>
    <dbReference type="NCBI Taxonomy" id="9490"/>
    <lineage>
        <taxon>Eukaryota</taxon>
        <taxon>Metazoa</taxon>
        <taxon>Chordata</taxon>
        <taxon>Craniata</taxon>
        <taxon>Vertebrata</taxon>
        <taxon>Euteleostomi</taxon>
        <taxon>Mammalia</taxon>
        <taxon>Eutheria</taxon>
        <taxon>Euarchontoglires</taxon>
        <taxon>Primates</taxon>
        <taxon>Haplorrhini</taxon>
        <taxon>Platyrrhini</taxon>
        <taxon>Cebidae</taxon>
        <taxon>Callitrichinae</taxon>
        <taxon>Saguinus</taxon>
    </lineage>
</organism>
<name>A0ABQ9VI40_SAGOE</name>
<comment type="caution">
    <text evidence="2">The sequence shown here is derived from an EMBL/GenBank/DDBJ whole genome shotgun (WGS) entry which is preliminary data.</text>
</comment>
<keyword evidence="3" id="KW-1185">Reference proteome</keyword>
<proteinExistence type="predicted"/>
<accession>A0ABQ9VI40</accession>
<evidence type="ECO:0000313" key="3">
    <source>
        <dbReference type="Proteomes" id="UP001266305"/>
    </source>
</evidence>
<feature type="region of interest" description="Disordered" evidence="1">
    <location>
        <begin position="123"/>
        <end position="142"/>
    </location>
</feature>
<reference evidence="2 3" key="1">
    <citation type="submission" date="2023-05" db="EMBL/GenBank/DDBJ databases">
        <title>B98-5 Cell Line De Novo Hybrid Assembly: An Optical Mapping Approach.</title>
        <authorList>
            <person name="Kananen K."/>
            <person name="Auerbach J.A."/>
            <person name="Kautto E."/>
            <person name="Blachly J.S."/>
        </authorList>
    </citation>
    <scope>NUCLEOTIDE SEQUENCE [LARGE SCALE GENOMIC DNA]</scope>
    <source>
        <strain evidence="2">B95-8</strain>
        <tissue evidence="2">Cell line</tissue>
    </source>
</reference>
<evidence type="ECO:0000256" key="1">
    <source>
        <dbReference type="SAM" id="MobiDB-lite"/>
    </source>
</evidence>
<dbReference type="EMBL" id="JASSZA010000006">
    <property type="protein sequence ID" value="KAK2108765.1"/>
    <property type="molecule type" value="Genomic_DNA"/>
</dbReference>
<protein>
    <submittedName>
        <fullName evidence="2">Uncharacterized protein</fullName>
    </submittedName>
</protein>
<evidence type="ECO:0000313" key="2">
    <source>
        <dbReference type="EMBL" id="KAK2108765.1"/>
    </source>
</evidence>
<sequence length="142" mass="14746">QPTGPQLQSPLKDDLCFLQGAPMVTAVTGCSGAGGVKSFSVLSSPQACTLRNLCFGFSSLRAVAVSSVSVAIPSVEAAIARGLGRVRGRSCGLRARRAAPIVRGPAGKVEGNSDRQPRRLLLLQRERGPRGSRPHSCSPPGE</sequence>
<dbReference type="Proteomes" id="UP001266305">
    <property type="component" value="Unassembled WGS sequence"/>
</dbReference>